<evidence type="ECO:0000259" key="2">
    <source>
        <dbReference type="Pfam" id="PF23465"/>
    </source>
</evidence>
<feature type="domain" description="DUF7131" evidence="2">
    <location>
        <begin position="76"/>
        <end position="127"/>
    </location>
</feature>
<evidence type="ECO:0000256" key="1">
    <source>
        <dbReference type="SAM" id="MobiDB-lite"/>
    </source>
</evidence>
<dbReference type="Pfam" id="PF23465">
    <property type="entry name" value="DUF7131"/>
    <property type="match status" value="1"/>
</dbReference>
<dbReference type="Proteomes" id="UP000286134">
    <property type="component" value="Unassembled WGS sequence"/>
</dbReference>
<gene>
    <name evidence="3" type="ORF">OnM2_089034</name>
</gene>
<name>A0A420HD89_9PEZI</name>
<comment type="caution">
    <text evidence="3">The sequence shown here is derived from an EMBL/GenBank/DDBJ whole genome shotgun (WGS) entry which is preliminary data.</text>
</comment>
<dbReference type="EMBL" id="MCFK01008991">
    <property type="protein sequence ID" value="RKF55414.1"/>
    <property type="molecule type" value="Genomic_DNA"/>
</dbReference>
<dbReference type="InterPro" id="IPR055555">
    <property type="entry name" value="PA-PLA1_DUF7131"/>
</dbReference>
<dbReference type="AlphaFoldDB" id="A0A420HD89"/>
<evidence type="ECO:0000313" key="3">
    <source>
        <dbReference type="EMBL" id="RKF55414.1"/>
    </source>
</evidence>
<evidence type="ECO:0000313" key="4">
    <source>
        <dbReference type="Proteomes" id="UP000286134"/>
    </source>
</evidence>
<accession>A0A420HD89</accession>
<feature type="region of interest" description="Disordered" evidence="1">
    <location>
        <begin position="1"/>
        <end position="47"/>
    </location>
</feature>
<dbReference type="STRING" id="212602.A0A420HD89"/>
<sequence length="170" mass="19240">MPFRYPKAPEKLNLKTGDAPNSLALSGAFSRKRTGSGEINPKASSENLRAANQQALDDAATRMKDAPPPNPHQPQSYRLFGTYMNSIVTYQDSTVAWLSVDSIMSRVSSSVYERFAGGAYLGGIKLMTNSFRSTLTRKNTWCRLNKKTQIFLYPQSLEYWQQIRRFNMMP</sequence>
<protein>
    <submittedName>
        <fullName evidence="3">DDHD domain-containing protein</fullName>
    </submittedName>
</protein>
<dbReference type="OrthoDB" id="431378at2759"/>
<keyword evidence="4" id="KW-1185">Reference proteome</keyword>
<organism evidence="3 4">
    <name type="scientific">Erysiphe neolycopersici</name>
    <dbReference type="NCBI Taxonomy" id="212602"/>
    <lineage>
        <taxon>Eukaryota</taxon>
        <taxon>Fungi</taxon>
        <taxon>Dikarya</taxon>
        <taxon>Ascomycota</taxon>
        <taxon>Pezizomycotina</taxon>
        <taxon>Leotiomycetes</taxon>
        <taxon>Erysiphales</taxon>
        <taxon>Erysiphaceae</taxon>
        <taxon>Erysiphe</taxon>
    </lineage>
</organism>
<proteinExistence type="predicted"/>
<reference evidence="3 4" key="1">
    <citation type="journal article" date="2018" name="BMC Genomics">
        <title>Comparative genome analyses reveal sequence features reflecting distinct modes of host-adaptation between dicot and monocot powdery mildew.</title>
        <authorList>
            <person name="Wu Y."/>
            <person name="Ma X."/>
            <person name="Pan Z."/>
            <person name="Kale S.D."/>
            <person name="Song Y."/>
            <person name="King H."/>
            <person name="Zhang Q."/>
            <person name="Presley C."/>
            <person name="Deng X."/>
            <person name="Wei C.I."/>
            <person name="Xiao S."/>
        </authorList>
    </citation>
    <scope>NUCLEOTIDE SEQUENCE [LARGE SCALE GENOMIC DNA]</scope>
    <source>
        <strain evidence="3">UMSG2</strain>
    </source>
</reference>